<keyword evidence="1" id="KW-0472">Membrane</keyword>
<sequence>MDKDDKKEQITVSPEMIIAQIEEDNKIALKRVRIGFWVSAATQLLLLVAIIILLAQPKQPVKVLTVDRDGNVTQIAAYNTVPVNPEILTNRATKSFIELLNFNHLNYEDRLEDSKELFLNEGYHQEYVQKIKKSPWFDTMIENNMDVSGVVVNEPIILNPGGSIAQGGLQYWKVSLPVVLFMEGPGIRPIEIRRSVEVTLVHTRQYKYDQGIALATIRTAPR</sequence>
<dbReference type="EMBL" id="JAEMOS010000002">
    <property type="protein sequence ID" value="MBJ7265569.1"/>
    <property type="molecule type" value="Genomic_DNA"/>
</dbReference>
<reference evidence="3 5" key="1">
    <citation type="submission" date="2020-09" db="EMBL/GenBank/DDBJ databases">
        <title>Draft Genomes of Bacterial Isolates from North Pond Shallow Sediments.</title>
        <authorList>
            <person name="Kiel Reese B."/>
            <person name="Mullis M."/>
            <person name="Weisend R.E."/>
        </authorList>
    </citation>
    <scope>NUCLEOTIDE SEQUENCE</scope>
    <source>
        <strain evidence="3">KJE-2</strain>
        <strain evidence="2 5">KJE-3</strain>
    </source>
</reference>
<dbReference type="RefSeq" id="WP_199493461.1">
    <property type="nucleotide sequence ID" value="NZ_JAEMOP010000009.1"/>
</dbReference>
<gene>
    <name evidence="2" type="ORF">JHC10_01290</name>
    <name evidence="3" type="ORF">JHC11_12250</name>
</gene>
<evidence type="ECO:0000313" key="3">
    <source>
        <dbReference type="EMBL" id="MBJ7316757.1"/>
    </source>
</evidence>
<keyword evidence="1" id="KW-1133">Transmembrane helix</keyword>
<evidence type="ECO:0000313" key="2">
    <source>
        <dbReference type="EMBL" id="MBJ7265569.1"/>
    </source>
</evidence>
<dbReference type="EMBL" id="JAEMOP010000009">
    <property type="protein sequence ID" value="MBJ7316757.1"/>
    <property type="molecule type" value="Genomic_DNA"/>
</dbReference>
<dbReference type="Pfam" id="PF11393">
    <property type="entry name" value="T4BSS_DotI_IcmL"/>
    <property type="match status" value="1"/>
</dbReference>
<dbReference type="InterPro" id="IPR021055">
    <property type="entry name" value="T4BSS_IcmL/DotI"/>
</dbReference>
<dbReference type="Proteomes" id="UP000621390">
    <property type="component" value="Unassembled WGS sequence"/>
</dbReference>
<dbReference type="Proteomes" id="UP000655994">
    <property type="component" value="Unassembled WGS sequence"/>
</dbReference>
<accession>A0A8I1KI84</accession>
<keyword evidence="5" id="KW-1185">Reference proteome</keyword>
<dbReference type="AlphaFoldDB" id="A0A8I1KI84"/>
<feature type="transmembrane region" description="Helical" evidence="1">
    <location>
        <begin position="34"/>
        <end position="55"/>
    </location>
</feature>
<evidence type="ECO:0000313" key="4">
    <source>
        <dbReference type="Proteomes" id="UP000621390"/>
    </source>
</evidence>
<organism evidence="3 4">
    <name type="scientific">Idiomarina abyssalis</name>
    <dbReference type="NCBI Taxonomy" id="86102"/>
    <lineage>
        <taxon>Bacteria</taxon>
        <taxon>Pseudomonadati</taxon>
        <taxon>Pseudomonadota</taxon>
        <taxon>Gammaproteobacteria</taxon>
        <taxon>Alteromonadales</taxon>
        <taxon>Idiomarinaceae</taxon>
        <taxon>Idiomarina</taxon>
    </lineage>
</organism>
<protein>
    <submittedName>
        <fullName evidence="3">DotI/IcmL/TraM family protein</fullName>
    </submittedName>
</protein>
<evidence type="ECO:0000313" key="5">
    <source>
        <dbReference type="Proteomes" id="UP000655994"/>
    </source>
</evidence>
<comment type="caution">
    <text evidence="3">The sequence shown here is derived from an EMBL/GenBank/DDBJ whole genome shotgun (WGS) entry which is preliminary data.</text>
</comment>
<evidence type="ECO:0000256" key="1">
    <source>
        <dbReference type="SAM" id="Phobius"/>
    </source>
</evidence>
<proteinExistence type="predicted"/>
<name>A0A8I1KI84_9GAMM</name>
<keyword evidence="1" id="KW-0812">Transmembrane</keyword>